<keyword evidence="4" id="KW-1185">Reference proteome</keyword>
<proteinExistence type="predicted"/>
<keyword evidence="2" id="KW-1133">Transmembrane helix</keyword>
<evidence type="ECO:0000256" key="2">
    <source>
        <dbReference type="SAM" id="Phobius"/>
    </source>
</evidence>
<protein>
    <recommendedName>
        <fullName evidence="5">DUF106 domain-containing protein</fullName>
    </recommendedName>
</protein>
<name>A0ABV8TWC0_9ACTN</name>
<reference evidence="4" key="1">
    <citation type="journal article" date="2019" name="Int. J. Syst. Evol. Microbiol.">
        <title>The Global Catalogue of Microorganisms (GCM) 10K type strain sequencing project: providing services to taxonomists for standard genome sequencing and annotation.</title>
        <authorList>
            <consortium name="The Broad Institute Genomics Platform"/>
            <consortium name="The Broad Institute Genome Sequencing Center for Infectious Disease"/>
            <person name="Wu L."/>
            <person name="Ma J."/>
        </authorList>
    </citation>
    <scope>NUCLEOTIDE SEQUENCE [LARGE SCALE GENOMIC DNA]</scope>
    <source>
        <strain evidence="4">IBRC-M 10908</strain>
    </source>
</reference>
<gene>
    <name evidence="3" type="ORF">ACFPET_07795</name>
</gene>
<feature type="compositionally biased region" description="Basic and acidic residues" evidence="1">
    <location>
        <begin position="164"/>
        <end position="173"/>
    </location>
</feature>
<accession>A0ABV8TWC0</accession>
<feature type="region of interest" description="Disordered" evidence="1">
    <location>
        <begin position="164"/>
        <end position="188"/>
    </location>
</feature>
<dbReference type="EMBL" id="JBHSDK010000012">
    <property type="protein sequence ID" value="MFC4335099.1"/>
    <property type="molecule type" value="Genomic_DNA"/>
</dbReference>
<evidence type="ECO:0000256" key="1">
    <source>
        <dbReference type="SAM" id="MobiDB-lite"/>
    </source>
</evidence>
<organism evidence="3 4">
    <name type="scientific">Salininema proteolyticum</name>
    <dbReference type="NCBI Taxonomy" id="1607685"/>
    <lineage>
        <taxon>Bacteria</taxon>
        <taxon>Bacillati</taxon>
        <taxon>Actinomycetota</taxon>
        <taxon>Actinomycetes</taxon>
        <taxon>Glycomycetales</taxon>
        <taxon>Glycomycetaceae</taxon>
        <taxon>Salininema</taxon>
    </lineage>
</organism>
<dbReference type="RefSeq" id="WP_380619455.1">
    <property type="nucleotide sequence ID" value="NZ_JBHSDK010000012.1"/>
</dbReference>
<dbReference type="Proteomes" id="UP001595823">
    <property type="component" value="Unassembled WGS sequence"/>
</dbReference>
<comment type="caution">
    <text evidence="3">The sequence shown here is derived from an EMBL/GenBank/DDBJ whole genome shotgun (WGS) entry which is preliminary data.</text>
</comment>
<keyword evidence="2" id="KW-0472">Membrane</keyword>
<feature type="transmembrane region" description="Helical" evidence="2">
    <location>
        <begin position="12"/>
        <end position="34"/>
    </location>
</feature>
<keyword evidence="2" id="KW-0812">Transmembrane</keyword>
<evidence type="ECO:0008006" key="5">
    <source>
        <dbReference type="Google" id="ProtNLM"/>
    </source>
</evidence>
<evidence type="ECO:0000313" key="3">
    <source>
        <dbReference type="EMBL" id="MFC4335099.1"/>
    </source>
</evidence>
<evidence type="ECO:0000313" key="4">
    <source>
        <dbReference type="Proteomes" id="UP001595823"/>
    </source>
</evidence>
<feature type="transmembrane region" description="Helical" evidence="2">
    <location>
        <begin position="86"/>
        <end position="107"/>
    </location>
</feature>
<feature type="transmembrane region" description="Helical" evidence="2">
    <location>
        <begin position="127"/>
        <end position="145"/>
    </location>
</feature>
<sequence length="188" mass="21734">MMEWLTLLIMTLVWPGVSALILVASILASFWLAGKINPKPRRDRDEEARERAEFERIVRARWESEDGERRSARAQSRKIAVDSMDASLTAFAVSYGVLMLLATAHSLRRYEQEHPDAIPWELLFQPFYLPAAPALLVAFAAGKIYRDRFRRLPIEVQERKIREARRKELDRPESPAVPPAVERGRSFY</sequence>